<dbReference type="AlphaFoldDB" id="A0A2W7PXC9"/>
<dbReference type="RefSeq" id="WP_111538076.1">
    <property type="nucleotide sequence ID" value="NZ_QKZL01000015.1"/>
</dbReference>
<reference evidence="2 3" key="1">
    <citation type="submission" date="2018-06" db="EMBL/GenBank/DDBJ databases">
        <title>Genomic Encyclopedia of Archaeal and Bacterial Type Strains, Phase II (KMG-II): from individual species to whole genera.</title>
        <authorList>
            <person name="Goeker M."/>
        </authorList>
    </citation>
    <scope>NUCLEOTIDE SEQUENCE [LARGE SCALE GENOMIC DNA]</scope>
    <source>
        <strain evidence="2 3">DSM 22009</strain>
    </source>
</reference>
<keyword evidence="3" id="KW-1185">Reference proteome</keyword>
<feature type="chain" id="PRO_5016029209" evidence="1">
    <location>
        <begin position="24"/>
        <end position="138"/>
    </location>
</feature>
<evidence type="ECO:0000256" key="1">
    <source>
        <dbReference type="SAM" id="SignalP"/>
    </source>
</evidence>
<evidence type="ECO:0000313" key="3">
    <source>
        <dbReference type="Proteomes" id="UP000248916"/>
    </source>
</evidence>
<keyword evidence="1" id="KW-0732">Signal</keyword>
<comment type="caution">
    <text evidence="2">The sequence shown here is derived from an EMBL/GenBank/DDBJ whole genome shotgun (WGS) entry which is preliminary data.</text>
</comment>
<organism evidence="2 3">
    <name type="scientific">Palleronia aestuarii</name>
    <dbReference type="NCBI Taxonomy" id="568105"/>
    <lineage>
        <taxon>Bacteria</taxon>
        <taxon>Pseudomonadati</taxon>
        <taxon>Pseudomonadota</taxon>
        <taxon>Alphaproteobacteria</taxon>
        <taxon>Rhodobacterales</taxon>
        <taxon>Roseobacteraceae</taxon>
        <taxon>Palleronia</taxon>
    </lineage>
</organism>
<protein>
    <submittedName>
        <fullName evidence="2">Uncharacterized protein</fullName>
    </submittedName>
</protein>
<gene>
    <name evidence="2" type="ORF">LX81_02978</name>
</gene>
<sequence>MTLNSTLAAAAAALILATPMAHATGGSWICENQMDMDSDEARAISGSNNALYNILMKYRERWDTAYRMAQCEAYAEGRPYDISCLNDRRDWDAIKAMVPEEYFGMSNDALHPHSRAMESNREQNLAMISYCRDVGAIE</sequence>
<evidence type="ECO:0000313" key="2">
    <source>
        <dbReference type="EMBL" id="PZX14179.1"/>
    </source>
</evidence>
<accession>A0A2W7PXC9</accession>
<dbReference type="EMBL" id="QKZL01000015">
    <property type="protein sequence ID" value="PZX14179.1"/>
    <property type="molecule type" value="Genomic_DNA"/>
</dbReference>
<dbReference type="OrthoDB" id="7849697at2"/>
<proteinExistence type="predicted"/>
<feature type="signal peptide" evidence="1">
    <location>
        <begin position="1"/>
        <end position="23"/>
    </location>
</feature>
<dbReference type="Proteomes" id="UP000248916">
    <property type="component" value="Unassembled WGS sequence"/>
</dbReference>
<name>A0A2W7PXC9_9RHOB</name>